<keyword evidence="2" id="KW-1185">Reference proteome</keyword>
<gene>
    <name evidence="1" type="ORF">PAXRUDRAFT_827043</name>
</gene>
<evidence type="ECO:0000313" key="2">
    <source>
        <dbReference type="Proteomes" id="UP000054538"/>
    </source>
</evidence>
<organism evidence="1 2">
    <name type="scientific">Paxillus rubicundulus Ve08.2h10</name>
    <dbReference type="NCBI Taxonomy" id="930991"/>
    <lineage>
        <taxon>Eukaryota</taxon>
        <taxon>Fungi</taxon>
        <taxon>Dikarya</taxon>
        <taxon>Basidiomycota</taxon>
        <taxon>Agaricomycotina</taxon>
        <taxon>Agaricomycetes</taxon>
        <taxon>Agaricomycetidae</taxon>
        <taxon>Boletales</taxon>
        <taxon>Paxilineae</taxon>
        <taxon>Paxillaceae</taxon>
        <taxon>Paxillus</taxon>
    </lineage>
</organism>
<sequence>MTVYFRMVRSSYGLETLYIREAYLLNEERLQCLARSRDATSQSGNQVGPSMPPV</sequence>
<name>A0A0D0DYQ8_9AGAM</name>
<dbReference type="EMBL" id="KN825043">
    <property type="protein sequence ID" value="KIK95406.1"/>
    <property type="molecule type" value="Genomic_DNA"/>
</dbReference>
<reference evidence="2" key="2">
    <citation type="submission" date="2015-01" db="EMBL/GenBank/DDBJ databases">
        <title>Evolutionary Origins and Diversification of the Mycorrhizal Mutualists.</title>
        <authorList>
            <consortium name="DOE Joint Genome Institute"/>
            <consortium name="Mycorrhizal Genomics Consortium"/>
            <person name="Kohler A."/>
            <person name="Kuo A."/>
            <person name="Nagy L.G."/>
            <person name="Floudas D."/>
            <person name="Copeland A."/>
            <person name="Barry K.W."/>
            <person name="Cichocki N."/>
            <person name="Veneault-Fourrey C."/>
            <person name="LaButti K."/>
            <person name="Lindquist E.A."/>
            <person name="Lipzen A."/>
            <person name="Lundell T."/>
            <person name="Morin E."/>
            <person name="Murat C."/>
            <person name="Riley R."/>
            <person name="Ohm R."/>
            <person name="Sun H."/>
            <person name="Tunlid A."/>
            <person name="Henrissat B."/>
            <person name="Grigoriev I.V."/>
            <person name="Hibbett D.S."/>
            <person name="Martin F."/>
        </authorList>
    </citation>
    <scope>NUCLEOTIDE SEQUENCE [LARGE SCALE GENOMIC DNA]</scope>
    <source>
        <strain evidence="2">Ve08.2h10</strain>
    </source>
</reference>
<dbReference type="InParanoid" id="A0A0D0DYQ8"/>
<protein>
    <submittedName>
        <fullName evidence="1">Uncharacterized protein</fullName>
    </submittedName>
</protein>
<dbReference type="AlphaFoldDB" id="A0A0D0DYQ8"/>
<evidence type="ECO:0000313" key="1">
    <source>
        <dbReference type="EMBL" id="KIK95406.1"/>
    </source>
</evidence>
<dbReference type="HOGENOM" id="CLU_3050979_0_0_1"/>
<reference evidence="1 2" key="1">
    <citation type="submission" date="2014-04" db="EMBL/GenBank/DDBJ databases">
        <authorList>
            <consortium name="DOE Joint Genome Institute"/>
            <person name="Kuo A."/>
            <person name="Kohler A."/>
            <person name="Jargeat P."/>
            <person name="Nagy L.G."/>
            <person name="Floudas D."/>
            <person name="Copeland A."/>
            <person name="Barry K.W."/>
            <person name="Cichocki N."/>
            <person name="Veneault-Fourrey C."/>
            <person name="LaButti K."/>
            <person name="Lindquist E.A."/>
            <person name="Lipzen A."/>
            <person name="Lundell T."/>
            <person name="Morin E."/>
            <person name="Murat C."/>
            <person name="Sun H."/>
            <person name="Tunlid A."/>
            <person name="Henrissat B."/>
            <person name="Grigoriev I.V."/>
            <person name="Hibbett D.S."/>
            <person name="Martin F."/>
            <person name="Nordberg H.P."/>
            <person name="Cantor M.N."/>
            <person name="Hua S.X."/>
        </authorList>
    </citation>
    <scope>NUCLEOTIDE SEQUENCE [LARGE SCALE GENOMIC DNA]</scope>
    <source>
        <strain evidence="1 2">Ve08.2h10</strain>
    </source>
</reference>
<proteinExistence type="predicted"/>
<dbReference type="Proteomes" id="UP000054538">
    <property type="component" value="Unassembled WGS sequence"/>
</dbReference>
<accession>A0A0D0DYQ8</accession>